<keyword evidence="2" id="KW-0479">Metal-binding</keyword>
<gene>
    <name evidence="5" type="ORF">METZ01_LOCUS120137</name>
</gene>
<dbReference type="AlphaFoldDB" id="A0A381XSR8"/>
<comment type="similarity">
    <text evidence="1">Belongs to the sulfatase family.</text>
</comment>
<proteinExistence type="inferred from homology"/>
<evidence type="ECO:0000256" key="2">
    <source>
        <dbReference type="ARBA" id="ARBA00022723"/>
    </source>
</evidence>
<dbReference type="Gene3D" id="3.40.720.10">
    <property type="entry name" value="Alkaline Phosphatase, subunit A"/>
    <property type="match status" value="1"/>
</dbReference>
<dbReference type="InterPro" id="IPR000917">
    <property type="entry name" value="Sulfatase_N"/>
</dbReference>
<evidence type="ECO:0000256" key="3">
    <source>
        <dbReference type="ARBA" id="ARBA00022801"/>
    </source>
</evidence>
<organism evidence="5">
    <name type="scientific">marine metagenome</name>
    <dbReference type="NCBI Taxonomy" id="408172"/>
    <lineage>
        <taxon>unclassified sequences</taxon>
        <taxon>metagenomes</taxon>
        <taxon>ecological metagenomes</taxon>
    </lineage>
</organism>
<dbReference type="GO" id="GO:0046872">
    <property type="term" value="F:metal ion binding"/>
    <property type="evidence" value="ECO:0007669"/>
    <property type="project" value="UniProtKB-KW"/>
</dbReference>
<evidence type="ECO:0000313" key="5">
    <source>
        <dbReference type="EMBL" id="SVA67283.1"/>
    </source>
</evidence>
<sequence>MLAKKGELIVSTHVANQPNILWICTDQQRADTIGALGNKHVRTPHIDALVEQGAAFTHAYCQSPVCTPSRASFLTGRYPRTTRCRQNGQAIPATEKLISRLLADAGYTCGLAGKLHLATCADGVVEKRIDDGYKVFHWSHHPQPDWPENAYTQWLTQQGQNWESLYGGESTPYVKEGIPAEYSQTTWCANMAIDFIREQKGNPWFFSYNCFAPHHPFDPPADYLARYSPEELPLPKSRPNEAAGKTTYQELDSEFAHSDPNSYHVAAMSDNDKRKVTAAYYAMVELIDENVGRMVATLKETGQFENTMVIFMSDHGEMLGDHGIYLKGPHFYEEAVRVPLIFSWAGQYCNGLRADGLTELTDIAPTLLDSVGLEIHPFIQGKTLLPVLKGQMDSSNHRRCVFSEYYNAWSHKHSYGTMYRTDSHKMIVYHGTDQGELYDLKNDPDEFDNLWHNVSNAELKTRLLKEAFDASVFTMDPMPEREGPF</sequence>
<dbReference type="PANTHER" id="PTHR45953:SF1">
    <property type="entry name" value="IDURONATE 2-SULFATASE"/>
    <property type="match status" value="1"/>
</dbReference>
<feature type="domain" description="Sulfatase N-terminal" evidence="4">
    <location>
        <begin position="18"/>
        <end position="372"/>
    </location>
</feature>
<dbReference type="EMBL" id="UINC01016092">
    <property type="protein sequence ID" value="SVA67283.1"/>
    <property type="molecule type" value="Genomic_DNA"/>
</dbReference>
<dbReference type="PANTHER" id="PTHR45953">
    <property type="entry name" value="IDURONATE 2-SULFATASE"/>
    <property type="match status" value="1"/>
</dbReference>
<reference evidence="5" key="1">
    <citation type="submission" date="2018-05" db="EMBL/GenBank/DDBJ databases">
        <authorList>
            <person name="Lanie J.A."/>
            <person name="Ng W.-L."/>
            <person name="Kazmierczak K.M."/>
            <person name="Andrzejewski T.M."/>
            <person name="Davidsen T.M."/>
            <person name="Wayne K.J."/>
            <person name="Tettelin H."/>
            <person name="Glass J.I."/>
            <person name="Rusch D."/>
            <person name="Podicherti R."/>
            <person name="Tsui H.-C.T."/>
            <person name="Winkler M.E."/>
        </authorList>
    </citation>
    <scope>NUCLEOTIDE SEQUENCE</scope>
</reference>
<dbReference type="Pfam" id="PF00884">
    <property type="entry name" value="Sulfatase"/>
    <property type="match status" value="1"/>
</dbReference>
<dbReference type="SUPFAM" id="SSF53649">
    <property type="entry name" value="Alkaline phosphatase-like"/>
    <property type="match status" value="1"/>
</dbReference>
<evidence type="ECO:0000259" key="4">
    <source>
        <dbReference type="Pfam" id="PF00884"/>
    </source>
</evidence>
<keyword evidence="3" id="KW-0378">Hydrolase</keyword>
<protein>
    <recommendedName>
        <fullName evidence="4">Sulfatase N-terminal domain-containing protein</fullName>
    </recommendedName>
</protein>
<accession>A0A381XSR8</accession>
<dbReference type="GO" id="GO:0008484">
    <property type="term" value="F:sulfuric ester hydrolase activity"/>
    <property type="evidence" value="ECO:0007669"/>
    <property type="project" value="TreeGrafter"/>
</dbReference>
<name>A0A381XSR8_9ZZZZ</name>
<evidence type="ECO:0000256" key="1">
    <source>
        <dbReference type="ARBA" id="ARBA00008779"/>
    </source>
</evidence>
<dbReference type="InterPro" id="IPR024607">
    <property type="entry name" value="Sulfatase_CS"/>
</dbReference>
<dbReference type="InterPro" id="IPR017850">
    <property type="entry name" value="Alkaline_phosphatase_core_sf"/>
</dbReference>
<dbReference type="PROSITE" id="PS00523">
    <property type="entry name" value="SULFATASE_1"/>
    <property type="match status" value="1"/>
</dbReference>
<dbReference type="GO" id="GO:0005737">
    <property type="term" value="C:cytoplasm"/>
    <property type="evidence" value="ECO:0007669"/>
    <property type="project" value="TreeGrafter"/>
</dbReference>